<evidence type="ECO:0000259" key="2">
    <source>
        <dbReference type="Pfam" id="PF10551"/>
    </source>
</evidence>
<evidence type="ECO:0000256" key="1">
    <source>
        <dbReference type="SAM" id="MobiDB-lite"/>
    </source>
</evidence>
<sequence length="392" mass="44709">MRHEMSECNLMNSIPLLPFRCDQILGVLHQEKLQQKHELSVTQSKAFRAKQEAEKKLIGDYTLQYKMLKDYVLGLQESNPNTTVKIHVQSKQIMRDLLGLDGAFMKGPYPGQLLTAVSVDPNNGIYPLAYGLVETENTESWTWFLTQLGDDLDLYRNSNFTFVSDRQKGIIPAIANLFPNAEHRYCVKHIHENMKKKWNVFNGKLVAGRDRLVIDTLKIVNVNKLIDRCDGPLTPTATKILRSNSNEARKYIVDYAGDDLYQMRIDWLDTWKKVYSFKIKPIRGRIHWPKCNVPTTLLPPKHQPQVGCFEDSKEWSCTGPREPKSNKRKVSSKGMDDNVALVGFQSKKATTHAARSATSTDKGKRHHGFNQKKGKLPETDGVQGDSTKEENH</sequence>
<organism evidence="3 4">
    <name type="scientific">Tanacetum coccineum</name>
    <dbReference type="NCBI Taxonomy" id="301880"/>
    <lineage>
        <taxon>Eukaryota</taxon>
        <taxon>Viridiplantae</taxon>
        <taxon>Streptophyta</taxon>
        <taxon>Embryophyta</taxon>
        <taxon>Tracheophyta</taxon>
        <taxon>Spermatophyta</taxon>
        <taxon>Magnoliopsida</taxon>
        <taxon>eudicotyledons</taxon>
        <taxon>Gunneridae</taxon>
        <taxon>Pentapetalae</taxon>
        <taxon>asterids</taxon>
        <taxon>campanulids</taxon>
        <taxon>Asterales</taxon>
        <taxon>Asteraceae</taxon>
        <taxon>Asteroideae</taxon>
        <taxon>Anthemideae</taxon>
        <taxon>Anthemidinae</taxon>
        <taxon>Tanacetum</taxon>
    </lineage>
</organism>
<dbReference type="PANTHER" id="PTHR31973">
    <property type="entry name" value="POLYPROTEIN, PUTATIVE-RELATED"/>
    <property type="match status" value="1"/>
</dbReference>
<feature type="region of interest" description="Disordered" evidence="1">
    <location>
        <begin position="311"/>
        <end position="392"/>
    </location>
</feature>
<evidence type="ECO:0000313" key="4">
    <source>
        <dbReference type="Proteomes" id="UP001151760"/>
    </source>
</evidence>
<protein>
    <submittedName>
        <fullName evidence="3">Mutator type transposase</fullName>
    </submittedName>
</protein>
<dbReference type="Pfam" id="PF10551">
    <property type="entry name" value="MULE"/>
    <property type="match status" value="1"/>
</dbReference>
<keyword evidence="4" id="KW-1185">Reference proteome</keyword>
<accession>A0ABQ5EEM4</accession>
<proteinExistence type="predicted"/>
<feature type="compositionally biased region" description="Low complexity" evidence="1">
    <location>
        <begin position="346"/>
        <end position="360"/>
    </location>
</feature>
<feature type="compositionally biased region" description="Basic residues" evidence="1">
    <location>
        <begin position="363"/>
        <end position="374"/>
    </location>
</feature>
<feature type="domain" description="MULE transposase" evidence="2">
    <location>
        <begin position="98"/>
        <end position="193"/>
    </location>
</feature>
<gene>
    <name evidence="3" type="ORF">Tco_0975523</name>
</gene>
<evidence type="ECO:0000313" key="3">
    <source>
        <dbReference type="EMBL" id="GJT49366.1"/>
    </source>
</evidence>
<reference evidence="3" key="1">
    <citation type="journal article" date="2022" name="Int. J. Mol. Sci.">
        <title>Draft Genome of Tanacetum Coccineum: Genomic Comparison of Closely Related Tanacetum-Family Plants.</title>
        <authorList>
            <person name="Yamashiro T."/>
            <person name="Shiraishi A."/>
            <person name="Nakayama K."/>
            <person name="Satake H."/>
        </authorList>
    </citation>
    <scope>NUCLEOTIDE SEQUENCE</scope>
</reference>
<dbReference type="EMBL" id="BQNB010016232">
    <property type="protein sequence ID" value="GJT49366.1"/>
    <property type="molecule type" value="Genomic_DNA"/>
</dbReference>
<dbReference type="Proteomes" id="UP001151760">
    <property type="component" value="Unassembled WGS sequence"/>
</dbReference>
<name>A0ABQ5EEM4_9ASTR</name>
<dbReference type="PANTHER" id="PTHR31973:SF190">
    <property type="entry name" value="MULE TRANSPOSASE DOMAIN-CONTAINING PROTEIN"/>
    <property type="match status" value="1"/>
</dbReference>
<reference evidence="3" key="2">
    <citation type="submission" date="2022-01" db="EMBL/GenBank/DDBJ databases">
        <authorList>
            <person name="Yamashiro T."/>
            <person name="Shiraishi A."/>
            <person name="Satake H."/>
            <person name="Nakayama K."/>
        </authorList>
    </citation>
    <scope>NUCLEOTIDE SEQUENCE</scope>
</reference>
<comment type="caution">
    <text evidence="3">The sequence shown here is derived from an EMBL/GenBank/DDBJ whole genome shotgun (WGS) entry which is preliminary data.</text>
</comment>
<dbReference type="InterPro" id="IPR018289">
    <property type="entry name" value="MULE_transposase_dom"/>
</dbReference>